<dbReference type="SUPFAM" id="SSF56935">
    <property type="entry name" value="Porins"/>
    <property type="match status" value="1"/>
</dbReference>
<evidence type="ECO:0000256" key="6">
    <source>
        <dbReference type="ARBA" id="ARBA00023136"/>
    </source>
</evidence>
<evidence type="ECO:0000256" key="7">
    <source>
        <dbReference type="ARBA" id="ARBA00023237"/>
    </source>
</evidence>
<gene>
    <name evidence="13" type="ORF">SAMN04487996_107279</name>
</gene>
<reference evidence="14" key="1">
    <citation type="submission" date="2016-10" db="EMBL/GenBank/DDBJ databases">
        <authorList>
            <person name="Varghese N."/>
            <person name="Submissions S."/>
        </authorList>
    </citation>
    <scope>NUCLEOTIDE SEQUENCE [LARGE SCALE GENOMIC DNA]</scope>
    <source>
        <strain evidence="14">DSM 25329</strain>
    </source>
</reference>
<keyword evidence="2 8" id="KW-0813">Transport</keyword>
<feature type="transmembrane region" description="Helical" evidence="10">
    <location>
        <begin position="20"/>
        <end position="40"/>
    </location>
</feature>
<dbReference type="NCBIfam" id="TIGR04056">
    <property type="entry name" value="OMP_RagA_SusC"/>
    <property type="match status" value="1"/>
</dbReference>
<dbReference type="Proteomes" id="UP000198748">
    <property type="component" value="Unassembled WGS sequence"/>
</dbReference>
<dbReference type="InterPro" id="IPR037066">
    <property type="entry name" value="Plug_dom_sf"/>
</dbReference>
<name>A0A1G7GK08_9BACT</name>
<feature type="domain" description="TonB-dependent receptor plug" evidence="12">
    <location>
        <begin position="261"/>
        <end position="369"/>
    </location>
</feature>
<evidence type="ECO:0000256" key="10">
    <source>
        <dbReference type="SAM" id="Phobius"/>
    </source>
</evidence>
<feature type="domain" description="TonB-dependent receptor-like beta-barrel" evidence="11">
    <location>
        <begin position="565"/>
        <end position="1094"/>
    </location>
</feature>
<evidence type="ECO:0000259" key="12">
    <source>
        <dbReference type="Pfam" id="PF07715"/>
    </source>
</evidence>
<accession>A0A1G7GK08</accession>
<dbReference type="InterPro" id="IPR039426">
    <property type="entry name" value="TonB-dep_rcpt-like"/>
</dbReference>
<dbReference type="GO" id="GO:0009279">
    <property type="term" value="C:cell outer membrane"/>
    <property type="evidence" value="ECO:0007669"/>
    <property type="project" value="UniProtKB-SubCell"/>
</dbReference>
<dbReference type="Gene3D" id="2.170.130.10">
    <property type="entry name" value="TonB-dependent receptor, plug domain"/>
    <property type="match status" value="1"/>
</dbReference>
<dbReference type="EMBL" id="FNAN01000007">
    <property type="protein sequence ID" value="SDE88393.1"/>
    <property type="molecule type" value="Genomic_DNA"/>
</dbReference>
<dbReference type="PROSITE" id="PS52016">
    <property type="entry name" value="TONB_DEPENDENT_REC_3"/>
    <property type="match status" value="1"/>
</dbReference>
<dbReference type="SUPFAM" id="SSF49464">
    <property type="entry name" value="Carboxypeptidase regulatory domain-like"/>
    <property type="match status" value="1"/>
</dbReference>
<dbReference type="InterPro" id="IPR012910">
    <property type="entry name" value="Plug_dom"/>
</dbReference>
<comment type="subcellular location">
    <subcellularLocation>
        <location evidence="1 8">Cell outer membrane</location>
        <topology evidence="1 8">Multi-pass membrane protein</topology>
    </subcellularLocation>
</comment>
<keyword evidence="7 8" id="KW-0998">Cell outer membrane</keyword>
<evidence type="ECO:0000256" key="8">
    <source>
        <dbReference type="PROSITE-ProRule" id="PRU01360"/>
    </source>
</evidence>
<dbReference type="NCBIfam" id="TIGR04057">
    <property type="entry name" value="SusC_RagA_signa"/>
    <property type="match status" value="1"/>
</dbReference>
<keyword evidence="6 8" id="KW-0472">Membrane</keyword>
<keyword evidence="5 9" id="KW-0798">TonB box</keyword>
<keyword evidence="10" id="KW-1133">Transmembrane helix</keyword>
<dbReference type="STRING" id="659014.SAMN04487996_107279"/>
<comment type="similarity">
    <text evidence="8 9">Belongs to the TonB-dependent receptor family.</text>
</comment>
<evidence type="ECO:0000313" key="13">
    <source>
        <dbReference type="EMBL" id="SDE88393.1"/>
    </source>
</evidence>
<organism evidence="13 14">
    <name type="scientific">Dyadobacter soli</name>
    <dbReference type="NCBI Taxonomy" id="659014"/>
    <lineage>
        <taxon>Bacteria</taxon>
        <taxon>Pseudomonadati</taxon>
        <taxon>Bacteroidota</taxon>
        <taxon>Cytophagia</taxon>
        <taxon>Cytophagales</taxon>
        <taxon>Spirosomataceae</taxon>
        <taxon>Dyadobacter</taxon>
    </lineage>
</organism>
<dbReference type="FunFam" id="2.170.130.10:FF:000008">
    <property type="entry name" value="SusC/RagA family TonB-linked outer membrane protein"/>
    <property type="match status" value="1"/>
</dbReference>
<dbReference type="Gene3D" id="2.40.170.20">
    <property type="entry name" value="TonB-dependent receptor, beta-barrel domain"/>
    <property type="match status" value="1"/>
</dbReference>
<evidence type="ECO:0000256" key="3">
    <source>
        <dbReference type="ARBA" id="ARBA00022452"/>
    </source>
</evidence>
<keyword evidence="14" id="KW-1185">Reference proteome</keyword>
<evidence type="ECO:0000256" key="9">
    <source>
        <dbReference type="RuleBase" id="RU003357"/>
    </source>
</evidence>
<dbReference type="InterPro" id="IPR036942">
    <property type="entry name" value="Beta-barrel_TonB_sf"/>
</dbReference>
<dbReference type="InterPro" id="IPR000531">
    <property type="entry name" value="Beta-barrel_TonB"/>
</dbReference>
<dbReference type="Gene3D" id="2.60.40.1120">
    <property type="entry name" value="Carboxypeptidase-like, regulatory domain"/>
    <property type="match status" value="1"/>
</dbReference>
<dbReference type="Pfam" id="PF00593">
    <property type="entry name" value="TonB_dep_Rec_b-barrel"/>
    <property type="match status" value="1"/>
</dbReference>
<dbReference type="Pfam" id="PF13715">
    <property type="entry name" value="CarbopepD_reg_2"/>
    <property type="match status" value="1"/>
</dbReference>
<keyword evidence="4 8" id="KW-0812">Transmembrane</keyword>
<evidence type="ECO:0000313" key="14">
    <source>
        <dbReference type="Proteomes" id="UP000198748"/>
    </source>
</evidence>
<dbReference type="Pfam" id="PF07715">
    <property type="entry name" value="Plug"/>
    <property type="match status" value="1"/>
</dbReference>
<keyword evidence="3 8" id="KW-1134">Transmembrane beta strand</keyword>
<evidence type="ECO:0000259" key="11">
    <source>
        <dbReference type="Pfam" id="PF00593"/>
    </source>
</evidence>
<evidence type="ECO:0000256" key="4">
    <source>
        <dbReference type="ARBA" id="ARBA00022692"/>
    </source>
</evidence>
<dbReference type="InterPro" id="IPR023997">
    <property type="entry name" value="TonB-dep_OMP_SusC/RagA_CS"/>
</dbReference>
<dbReference type="InterPro" id="IPR008969">
    <property type="entry name" value="CarboxyPept-like_regulatory"/>
</dbReference>
<sequence length="1140" mass="124701">MQIFVHGKTACIHIRYFRKILLVMKLTALILMMVCLHVSASSFSQKISMAVRNKPLAAVFADIQQQTGYQFFYDNKIVKKGNKVTVDIRSGSIVDVMDAVMKGQPLTYSIIDKTVVIKRKTETGRDPRLESNAEKVEMKAGINMSQGNLPDNRLEALMLRGPGEYRKADLSITGKVTDEKGEGLPGVSVILKGTQRGTTSDVDGSFRIDVPDNGSVLIFSFVGYVSKEVIAASQSVMEVSLQIDNRSLEEIVVVGYGTVKKSDLTGSLSQVKAKELTAYPATNVLQALSGRAAGVQVLQNNGSPGGGISVRIRGANSVIGGNEPLYVVDGFPINGSNPTILNNADIESMEILKDASATAIYGSRGANGVVLITTKQGKAGKTRVDFETSYSIQKLRKKLDMMNATEYATFYNEQAANDKLNPYFTQAEIDAMGEGYDWQDLIFRQAAMKSTSLNVSGGNEKTSFSLSGSAFSQDGIVKGSDYNRYSIRTNISHTISRKFSVNFSGTLSRLITARKDSEGGGRGTSMISSAIGAPPSLTPYNEDGSYRILATAYPFVATDLINPINFINEQRNRTKANVALLNAALIFKPIEDITIKIAGGMESRDDRADSYTTTKFVRSSGSASVSTGQFTSFLSENTVSYNKTIADKHSISAVAGFTYQDFTSTSLSAGGVGFLSNATETYDLGSAATPGIPSSGYSKSVLLSYLARLNYAFDSKYLATVSFRRDGSSKYSEGDKWGYFPSAALAWRISNEAFLKNSTVISDLKARASWGLTGSQAINAYATLNQLNADKTTFGDALYSTYTPGTKLPGNLKWETTEQKDFGIDLGLFKNRLILTADYYIKNTRDLLNTVTLPSSLGYTTTTRNVGEVQNKGFELGLDGRILTGEFKWDMNANISLNRNKVVKLNDGQDILTGSVNVVVINDVTSILREGRPIGQFWGYMEDGYDEKGKIKYQDTDGDGSITIRDKTYIGNPNPNFIYGINSNMSYKNFELTFFIQGVSGNDLFNASGMSSTIDYGFGLNMPKDVYNNHWTPSNTHAKYPLISNNVNARMSNRYIEDGSYLRLKNIQLAYNFPLQKWGAKWISSAQLYASAQNMLTLTQYSWWDPEVNSRGGGNSIQQGLDFYSYPIAKSVTFGLRVGF</sequence>
<protein>
    <submittedName>
        <fullName evidence="13">TonB-linked outer membrane protein, SusC/RagA family</fullName>
    </submittedName>
</protein>
<proteinExistence type="inferred from homology"/>
<evidence type="ECO:0000256" key="2">
    <source>
        <dbReference type="ARBA" id="ARBA00022448"/>
    </source>
</evidence>
<evidence type="ECO:0000256" key="5">
    <source>
        <dbReference type="ARBA" id="ARBA00023077"/>
    </source>
</evidence>
<evidence type="ECO:0000256" key="1">
    <source>
        <dbReference type="ARBA" id="ARBA00004571"/>
    </source>
</evidence>
<dbReference type="AlphaFoldDB" id="A0A1G7GK08"/>
<dbReference type="InterPro" id="IPR023996">
    <property type="entry name" value="TonB-dep_OMP_SusC/RagA"/>
</dbReference>